<gene>
    <name evidence="1" type="ORF">I7I52_06359</name>
</gene>
<protein>
    <submittedName>
        <fullName evidence="1">Uncharacterized protein</fullName>
    </submittedName>
</protein>
<sequence>MRTSWARSVMGVIRSHLPDYSSLRCGLNWGKRNACLEFRKPEDQETVRSLYTRRGYHCSGISPRHP</sequence>
<accession>A0A8H7YRF9</accession>
<dbReference type="OrthoDB" id="4203663at2759"/>
<comment type="caution">
    <text evidence="1">The sequence shown here is derived from an EMBL/GenBank/DDBJ whole genome shotgun (WGS) entry which is preliminary data.</text>
</comment>
<dbReference type="Proteomes" id="UP000670092">
    <property type="component" value="Unassembled WGS sequence"/>
</dbReference>
<proteinExistence type="predicted"/>
<name>A0A8H7YRF9_AJECA</name>
<evidence type="ECO:0000313" key="2">
    <source>
        <dbReference type="Proteomes" id="UP000670092"/>
    </source>
</evidence>
<evidence type="ECO:0000313" key="1">
    <source>
        <dbReference type="EMBL" id="KAG5295926.1"/>
    </source>
</evidence>
<dbReference type="AlphaFoldDB" id="A0A8H7YRF9"/>
<dbReference type="EMBL" id="JAEVHI010000003">
    <property type="protein sequence ID" value="KAG5295926.1"/>
    <property type="molecule type" value="Genomic_DNA"/>
</dbReference>
<reference evidence="1 2" key="1">
    <citation type="submission" date="2021-01" db="EMBL/GenBank/DDBJ databases">
        <title>Chromosome-level genome assembly of a human fungal pathogen reveals clustering of transcriptionally co-regulated genes.</title>
        <authorList>
            <person name="Voorhies M."/>
            <person name="Cohen S."/>
            <person name="Shea T.P."/>
            <person name="Petrus S."/>
            <person name="Munoz J.F."/>
            <person name="Poplawski S."/>
            <person name="Goldman W.E."/>
            <person name="Michael T."/>
            <person name="Cuomo C.A."/>
            <person name="Sil A."/>
            <person name="Beyhan S."/>
        </authorList>
    </citation>
    <scope>NUCLEOTIDE SEQUENCE [LARGE SCALE GENOMIC DNA]</scope>
    <source>
        <strain evidence="1 2">G184AR</strain>
    </source>
</reference>
<organism evidence="1 2">
    <name type="scientific">Ajellomyces capsulatus</name>
    <name type="common">Darling's disease fungus</name>
    <name type="synonym">Histoplasma capsulatum</name>
    <dbReference type="NCBI Taxonomy" id="5037"/>
    <lineage>
        <taxon>Eukaryota</taxon>
        <taxon>Fungi</taxon>
        <taxon>Dikarya</taxon>
        <taxon>Ascomycota</taxon>
        <taxon>Pezizomycotina</taxon>
        <taxon>Eurotiomycetes</taxon>
        <taxon>Eurotiomycetidae</taxon>
        <taxon>Onygenales</taxon>
        <taxon>Ajellomycetaceae</taxon>
        <taxon>Histoplasma</taxon>
    </lineage>
</organism>
<dbReference type="VEuPathDB" id="FungiDB:I7I52_06359"/>